<reference evidence="3 4" key="1">
    <citation type="submission" date="2018-06" db="EMBL/GenBank/DDBJ databases">
        <title>Genomic Encyclopedia of Type Strains, Phase IV (KMG-IV): sequencing the most valuable type-strain genomes for metagenomic binning, comparative biology and taxonomic classification.</title>
        <authorList>
            <person name="Goeker M."/>
        </authorList>
    </citation>
    <scope>NUCLEOTIDE SEQUENCE [LARGE SCALE GENOMIC DNA]</scope>
    <source>
        <strain evidence="3 4">DSM 25532</strain>
    </source>
</reference>
<keyword evidence="4" id="KW-1185">Reference proteome</keyword>
<name>A0A366H5M1_9BACT</name>
<dbReference type="InterPro" id="IPR002372">
    <property type="entry name" value="PQQ_rpt_dom"/>
</dbReference>
<dbReference type="Gene3D" id="2.130.10.10">
    <property type="entry name" value="YVTN repeat-like/Quinoprotein amine dehydrogenase"/>
    <property type="match status" value="2"/>
</dbReference>
<feature type="domain" description="Pyrrolo-quinoline quinone repeat" evidence="2">
    <location>
        <begin position="126"/>
        <end position="413"/>
    </location>
</feature>
<evidence type="ECO:0000256" key="1">
    <source>
        <dbReference type="SAM" id="SignalP"/>
    </source>
</evidence>
<keyword evidence="1" id="KW-0732">Signal</keyword>
<evidence type="ECO:0000313" key="4">
    <source>
        <dbReference type="Proteomes" id="UP000253426"/>
    </source>
</evidence>
<proteinExistence type="predicted"/>
<dbReference type="AlphaFoldDB" id="A0A366H5M1"/>
<organism evidence="3 4">
    <name type="scientific">Roseimicrobium gellanilyticum</name>
    <dbReference type="NCBI Taxonomy" id="748857"/>
    <lineage>
        <taxon>Bacteria</taxon>
        <taxon>Pseudomonadati</taxon>
        <taxon>Verrucomicrobiota</taxon>
        <taxon>Verrucomicrobiia</taxon>
        <taxon>Verrucomicrobiales</taxon>
        <taxon>Verrucomicrobiaceae</taxon>
        <taxon>Roseimicrobium</taxon>
    </lineage>
</organism>
<dbReference type="PANTHER" id="PTHR34512">
    <property type="entry name" value="CELL SURFACE PROTEIN"/>
    <property type="match status" value="1"/>
</dbReference>
<gene>
    <name evidence="3" type="ORF">DES53_114106</name>
</gene>
<evidence type="ECO:0000313" key="3">
    <source>
        <dbReference type="EMBL" id="RBP37368.1"/>
    </source>
</evidence>
<accession>A0A366H5M1</accession>
<protein>
    <submittedName>
        <fullName evidence="3">Putative pyrroloquinoline-quinone binding quinoprotein</fullName>
    </submittedName>
</protein>
<dbReference type="InterPro" id="IPR015943">
    <property type="entry name" value="WD40/YVTN_repeat-like_dom_sf"/>
</dbReference>
<dbReference type="PANTHER" id="PTHR34512:SF30">
    <property type="entry name" value="OUTER MEMBRANE PROTEIN ASSEMBLY FACTOR BAMB"/>
    <property type="match status" value="1"/>
</dbReference>
<feature type="signal peptide" evidence="1">
    <location>
        <begin position="1"/>
        <end position="21"/>
    </location>
</feature>
<feature type="chain" id="PRO_5017057394" evidence="1">
    <location>
        <begin position="22"/>
        <end position="524"/>
    </location>
</feature>
<dbReference type="Proteomes" id="UP000253426">
    <property type="component" value="Unassembled WGS sequence"/>
</dbReference>
<comment type="caution">
    <text evidence="3">The sequence shown here is derived from an EMBL/GenBank/DDBJ whole genome shotgun (WGS) entry which is preliminary data.</text>
</comment>
<dbReference type="EMBL" id="QNRR01000014">
    <property type="protein sequence ID" value="RBP37368.1"/>
    <property type="molecule type" value="Genomic_DNA"/>
</dbReference>
<evidence type="ECO:0000259" key="2">
    <source>
        <dbReference type="Pfam" id="PF13360"/>
    </source>
</evidence>
<dbReference type="SUPFAM" id="SSF50998">
    <property type="entry name" value="Quinoprotein alcohol dehydrogenase-like"/>
    <property type="match status" value="1"/>
</dbReference>
<sequence>MRMKALSILLFTCVGAGLAISAEPFGVDPSPPKVAELSEAPAPRPQAFDRLTFHAAPKPLSKDAVTSDWPSFLGPKDDAISPETPLLHAWPEGGPPKVWEVRKGEGYTSPAISGEHLVIFHAVEGKEVIECLHPETGQRYWVHEYPINYRDRFGYANGPRGSPSIADGRVVTVGVTCMMTCLDLKTGRVAWQRDLRKEFLVPQDFFGHGGSALLVDGMAIVNVGGKSEMALDDDDMEDRARKLATPGLCVGSFDLKTGRLLWGVKDSWGASYATPVAATMHGKKKVFVFTGGESNPATGGLLCLDAKDGTVHDRIPWRADDYTSATASSPVIIPEKNRVFISTAYPKGRPLGGVMLEFDENFKAREVWKSERLATHWMNPVYVDGYLYAIDGELQQSSKLVCVNADTGEEKWREDVIWEETALARPGRGGRPGSAPVLGIQRASLLKVDGKFLVLSELGSLLWMDLSPSGAKVEARAPLFFAPHTWCLPAVSRGLLYVMQNEDEQAMGSSGPRILCYDLRALAK</sequence>
<dbReference type="Pfam" id="PF13360">
    <property type="entry name" value="PQQ_2"/>
    <property type="match status" value="1"/>
</dbReference>
<dbReference type="InterPro" id="IPR011047">
    <property type="entry name" value="Quinoprotein_ADH-like_sf"/>
</dbReference>